<dbReference type="EMBL" id="JACDUS010000006">
    <property type="protein sequence ID" value="MBA2882039.1"/>
    <property type="molecule type" value="Genomic_DNA"/>
</dbReference>
<dbReference type="InterPro" id="IPR006037">
    <property type="entry name" value="RCK_C"/>
</dbReference>
<dbReference type="SUPFAM" id="SSF51735">
    <property type="entry name" value="NAD(P)-binding Rossmann-fold domains"/>
    <property type="match status" value="1"/>
</dbReference>
<feature type="domain" description="RCK C-terminal" evidence="4">
    <location>
        <begin position="248"/>
        <end position="333"/>
    </location>
</feature>
<dbReference type="Gene3D" id="3.30.70.1450">
    <property type="entry name" value="Regulator of K+ conductance, C-terminal domain"/>
    <property type="match status" value="1"/>
</dbReference>
<dbReference type="PROSITE" id="PS51202">
    <property type="entry name" value="RCK_C"/>
    <property type="match status" value="1"/>
</dbReference>
<keyword evidence="2" id="KW-0472">Membrane</keyword>
<dbReference type="SUPFAM" id="SSF116726">
    <property type="entry name" value="TrkA C-terminal domain-like"/>
    <property type="match status" value="1"/>
</dbReference>
<gene>
    <name evidence="5" type="ORF">HNR65_002373</name>
</gene>
<dbReference type="InterPro" id="IPR036291">
    <property type="entry name" value="NAD(P)-bd_dom_sf"/>
</dbReference>
<feature type="domain" description="RCK N-terminal" evidence="3">
    <location>
        <begin position="108"/>
        <end position="225"/>
    </location>
</feature>
<dbReference type="Pfam" id="PF07885">
    <property type="entry name" value="Ion_trans_2"/>
    <property type="match status" value="1"/>
</dbReference>
<evidence type="ECO:0000256" key="2">
    <source>
        <dbReference type="SAM" id="Phobius"/>
    </source>
</evidence>
<dbReference type="Gene3D" id="3.40.50.720">
    <property type="entry name" value="NAD(P)-binding Rossmann-like Domain"/>
    <property type="match status" value="1"/>
</dbReference>
<accession>A0A7W0CAF6</accession>
<protein>
    <submittedName>
        <fullName evidence="5">Voltage-gated potassium channel</fullName>
    </submittedName>
</protein>
<dbReference type="GO" id="GO:0005886">
    <property type="term" value="C:plasma membrane"/>
    <property type="evidence" value="ECO:0007669"/>
    <property type="project" value="UniProtKB-SubCell"/>
</dbReference>
<keyword evidence="5" id="KW-0813">Transport</keyword>
<keyword evidence="5" id="KW-0406">Ion transport</keyword>
<dbReference type="PANTHER" id="PTHR43833">
    <property type="entry name" value="POTASSIUM CHANNEL PROTEIN 2-RELATED-RELATED"/>
    <property type="match status" value="1"/>
</dbReference>
<feature type="transmembrane region" description="Helical" evidence="2">
    <location>
        <begin position="62"/>
        <end position="87"/>
    </location>
</feature>
<sequence length="341" mass="37817">MTDISRHLRFALGLLVATTLFGTFGYMIIEGWGLLDATYMTVITMTTVGYGEVHTMSYTGRVFTIFLVAMGAVSFLYVTSALVQFLVETQIRTIFGRRVLDKKIKQMTDHYIVCGYGRIGLVLCNSFRAHGIEPVVIEKEQSRIEQMESENILHISGDATEEDILLRAGVSHARVLIAALATDTDNVFLVLTARQLNPDIFILARASSVKARAKLFAAGANRVESPYEVGAVSMAQRLLRPSVTSFLDLVFTYNRKDIQMDEIPVEESSPLAGVMLKDSGIRQKYNLIIIAVKTPDGEMLFNPSHETLIRPGDTVIAMGKTDNLAELEKELQPNGAKKVYQ</sequence>
<evidence type="ECO:0000256" key="1">
    <source>
        <dbReference type="ARBA" id="ARBA00004651"/>
    </source>
</evidence>
<reference evidence="5 6" key="1">
    <citation type="submission" date="2020-07" db="EMBL/GenBank/DDBJ databases">
        <title>Genomic Encyclopedia of Type Strains, Phase IV (KMG-IV): sequencing the most valuable type-strain genomes for metagenomic binning, comparative biology and taxonomic classification.</title>
        <authorList>
            <person name="Goeker M."/>
        </authorList>
    </citation>
    <scope>NUCLEOTIDE SEQUENCE [LARGE SCALE GENOMIC DNA]</scope>
    <source>
        <strain evidence="5 6">DSM 17721</strain>
    </source>
</reference>
<dbReference type="SUPFAM" id="SSF81324">
    <property type="entry name" value="Voltage-gated potassium channels"/>
    <property type="match status" value="1"/>
</dbReference>
<evidence type="ECO:0000259" key="4">
    <source>
        <dbReference type="PROSITE" id="PS51202"/>
    </source>
</evidence>
<feature type="transmembrane region" description="Helical" evidence="2">
    <location>
        <begin position="12"/>
        <end position="29"/>
    </location>
</feature>
<keyword evidence="6" id="KW-1185">Reference proteome</keyword>
<dbReference type="GO" id="GO:0006813">
    <property type="term" value="P:potassium ion transport"/>
    <property type="evidence" value="ECO:0007669"/>
    <property type="project" value="InterPro"/>
</dbReference>
<dbReference type="Gene3D" id="1.10.287.70">
    <property type="match status" value="1"/>
</dbReference>
<dbReference type="InterPro" id="IPR003148">
    <property type="entry name" value="RCK_N"/>
</dbReference>
<dbReference type="Pfam" id="PF02080">
    <property type="entry name" value="TrkA_C"/>
    <property type="match status" value="1"/>
</dbReference>
<evidence type="ECO:0000313" key="6">
    <source>
        <dbReference type="Proteomes" id="UP000525298"/>
    </source>
</evidence>
<organism evidence="5 6">
    <name type="scientific">Desulfosalsimonas propionicica</name>
    <dbReference type="NCBI Taxonomy" id="332175"/>
    <lineage>
        <taxon>Bacteria</taxon>
        <taxon>Pseudomonadati</taxon>
        <taxon>Thermodesulfobacteriota</taxon>
        <taxon>Desulfobacteria</taxon>
        <taxon>Desulfobacterales</taxon>
        <taxon>Desulfosalsimonadaceae</taxon>
        <taxon>Desulfosalsimonas</taxon>
    </lineage>
</organism>
<keyword evidence="5" id="KW-0407">Ion channel</keyword>
<dbReference type="Pfam" id="PF02254">
    <property type="entry name" value="TrkA_N"/>
    <property type="match status" value="1"/>
</dbReference>
<dbReference type="GO" id="GO:0008324">
    <property type="term" value="F:monoatomic cation transmembrane transporter activity"/>
    <property type="evidence" value="ECO:0007669"/>
    <property type="project" value="InterPro"/>
</dbReference>
<dbReference type="Proteomes" id="UP000525298">
    <property type="component" value="Unassembled WGS sequence"/>
</dbReference>
<evidence type="ECO:0000313" key="5">
    <source>
        <dbReference type="EMBL" id="MBA2882039.1"/>
    </source>
</evidence>
<dbReference type="InterPro" id="IPR013099">
    <property type="entry name" value="K_chnl_dom"/>
</dbReference>
<dbReference type="InterPro" id="IPR050721">
    <property type="entry name" value="Trk_Ktr_HKT_K-transport"/>
</dbReference>
<dbReference type="AlphaFoldDB" id="A0A7W0CAF6"/>
<keyword evidence="2" id="KW-1133">Transmembrane helix</keyword>
<dbReference type="InterPro" id="IPR036721">
    <property type="entry name" value="RCK_C_sf"/>
</dbReference>
<dbReference type="PROSITE" id="PS51201">
    <property type="entry name" value="RCK_N"/>
    <property type="match status" value="1"/>
</dbReference>
<name>A0A7W0CAF6_9BACT</name>
<keyword evidence="2" id="KW-0812">Transmembrane</keyword>
<proteinExistence type="predicted"/>
<comment type="caution">
    <text evidence="5">The sequence shown here is derived from an EMBL/GenBank/DDBJ whole genome shotgun (WGS) entry which is preliminary data.</text>
</comment>
<dbReference type="RefSeq" id="WP_232364754.1">
    <property type="nucleotide sequence ID" value="NZ_JACDUS010000006.1"/>
</dbReference>
<dbReference type="PANTHER" id="PTHR43833:SF9">
    <property type="entry name" value="POTASSIUM CHANNEL PROTEIN YUGO-RELATED"/>
    <property type="match status" value="1"/>
</dbReference>
<comment type="subcellular location">
    <subcellularLocation>
        <location evidence="1">Cell membrane</location>
        <topology evidence="1">Multi-pass membrane protein</topology>
    </subcellularLocation>
</comment>
<evidence type="ECO:0000259" key="3">
    <source>
        <dbReference type="PROSITE" id="PS51201"/>
    </source>
</evidence>